<gene>
    <name evidence="14" type="primary">Nfu_g_1_025304</name>
</gene>
<evidence type="ECO:0000256" key="1">
    <source>
        <dbReference type="ARBA" id="ARBA00004123"/>
    </source>
</evidence>
<protein>
    <recommendedName>
        <fullName evidence="13">C2H2-type domain-containing protein</fullName>
    </recommendedName>
</protein>
<keyword evidence="5 11" id="KW-0863">Zinc-finger</keyword>
<keyword evidence="8" id="KW-0238">DNA-binding</keyword>
<feature type="compositionally biased region" description="Basic and acidic residues" evidence="12">
    <location>
        <begin position="45"/>
        <end position="63"/>
    </location>
</feature>
<dbReference type="InterPro" id="IPR050457">
    <property type="entry name" value="ZnFinger_BTB_dom_contain"/>
</dbReference>
<accession>A0A1A8FTK0</accession>
<evidence type="ECO:0000256" key="6">
    <source>
        <dbReference type="ARBA" id="ARBA00022833"/>
    </source>
</evidence>
<dbReference type="PROSITE" id="PS00028">
    <property type="entry name" value="ZINC_FINGER_C2H2_1"/>
    <property type="match status" value="1"/>
</dbReference>
<dbReference type="GO" id="GO:0000981">
    <property type="term" value="F:DNA-binding transcription factor activity, RNA polymerase II-specific"/>
    <property type="evidence" value="ECO:0007669"/>
    <property type="project" value="TreeGrafter"/>
</dbReference>
<comment type="subcellular location">
    <subcellularLocation>
        <location evidence="1">Nucleus</location>
    </subcellularLocation>
</comment>
<sequence>MRSASETTPPGMVVLMTNQQPNQTLEPTVNPKSQGRRLGVQQTMHTEEAEEWRPDVDQQDPEHLNIKEEEDELWTNLEDEQLDVKQETDSTMFSCTVLKSESDKESPPLHQDQGENLSISSSTDQMKIEGDDENCVGAETPSSTDLNAHDQDPSSSETEISEEDEEDLVSPDPQLKHLINTESNSLTDKETFTLNNNVDSSRKVQTELESVSCDDCGQKLTSKGNLNRHMRIHTGEKMFVCDVCGQ</sequence>
<feature type="region of interest" description="Disordered" evidence="12">
    <location>
        <begin position="18"/>
        <end position="63"/>
    </location>
</feature>
<dbReference type="EMBL" id="HAEB01014922">
    <property type="protein sequence ID" value="SBQ61449.1"/>
    <property type="molecule type" value="Transcribed_RNA"/>
</dbReference>
<feature type="compositionally biased region" description="Acidic residues" evidence="12">
    <location>
        <begin position="159"/>
        <end position="169"/>
    </location>
</feature>
<evidence type="ECO:0000256" key="7">
    <source>
        <dbReference type="ARBA" id="ARBA00023015"/>
    </source>
</evidence>
<evidence type="ECO:0000256" key="11">
    <source>
        <dbReference type="PROSITE-ProRule" id="PRU00042"/>
    </source>
</evidence>
<evidence type="ECO:0000256" key="4">
    <source>
        <dbReference type="ARBA" id="ARBA00022737"/>
    </source>
</evidence>
<evidence type="ECO:0000256" key="2">
    <source>
        <dbReference type="ARBA" id="ARBA00006991"/>
    </source>
</evidence>
<dbReference type="Gene3D" id="3.30.160.60">
    <property type="entry name" value="Classic Zinc Finger"/>
    <property type="match status" value="2"/>
</dbReference>
<keyword evidence="4" id="KW-0677">Repeat</keyword>
<evidence type="ECO:0000313" key="14">
    <source>
        <dbReference type="EMBL" id="SBQ61449.1"/>
    </source>
</evidence>
<dbReference type="PANTHER" id="PTHR46105">
    <property type="entry name" value="AGAP004733-PA"/>
    <property type="match status" value="1"/>
</dbReference>
<feature type="compositionally biased region" description="Polar residues" evidence="12">
    <location>
        <begin position="89"/>
        <end position="99"/>
    </location>
</feature>
<keyword evidence="7" id="KW-0805">Transcription regulation</keyword>
<feature type="non-terminal residue" evidence="14">
    <location>
        <position position="246"/>
    </location>
</feature>
<feature type="compositionally biased region" description="Polar residues" evidence="12">
    <location>
        <begin position="18"/>
        <end position="33"/>
    </location>
</feature>
<evidence type="ECO:0000256" key="3">
    <source>
        <dbReference type="ARBA" id="ARBA00022723"/>
    </source>
</evidence>
<feature type="compositionally biased region" description="Polar residues" evidence="12">
    <location>
        <begin position="114"/>
        <end position="125"/>
    </location>
</feature>
<dbReference type="PANTHER" id="PTHR46105:SF5">
    <property type="entry name" value="ZINC FINGER AND BTB DOMAIN-CONTAINING PROTEIN 44 ISOFORM X1"/>
    <property type="match status" value="1"/>
</dbReference>
<reference evidence="14" key="1">
    <citation type="submission" date="2016-05" db="EMBL/GenBank/DDBJ databases">
        <authorList>
            <person name="Lavstsen T."/>
            <person name="Jespersen J.S."/>
        </authorList>
    </citation>
    <scope>NUCLEOTIDE SEQUENCE</scope>
    <source>
        <tissue evidence="14">Brain</tissue>
    </source>
</reference>
<keyword evidence="9" id="KW-0804">Transcription</keyword>
<feature type="region of interest" description="Disordered" evidence="12">
    <location>
        <begin position="81"/>
        <end position="172"/>
    </location>
</feature>
<dbReference type="PROSITE" id="PS50157">
    <property type="entry name" value="ZINC_FINGER_C2H2_2"/>
    <property type="match status" value="1"/>
</dbReference>
<dbReference type="InterPro" id="IPR041697">
    <property type="entry name" value="Znf-C2H2_11"/>
</dbReference>
<dbReference type="GO" id="GO:0000978">
    <property type="term" value="F:RNA polymerase II cis-regulatory region sequence-specific DNA binding"/>
    <property type="evidence" value="ECO:0007669"/>
    <property type="project" value="TreeGrafter"/>
</dbReference>
<dbReference type="InterPro" id="IPR036236">
    <property type="entry name" value="Znf_C2H2_sf"/>
</dbReference>
<name>A0A1A8FTK0_9TELE</name>
<dbReference type="GO" id="GO:0008270">
    <property type="term" value="F:zinc ion binding"/>
    <property type="evidence" value="ECO:0007669"/>
    <property type="project" value="UniProtKB-KW"/>
</dbReference>
<dbReference type="GO" id="GO:0005634">
    <property type="term" value="C:nucleus"/>
    <property type="evidence" value="ECO:0007669"/>
    <property type="project" value="UniProtKB-SubCell"/>
</dbReference>
<dbReference type="Pfam" id="PF16622">
    <property type="entry name" value="zf-C2H2_11"/>
    <property type="match status" value="1"/>
</dbReference>
<organism evidence="14">
    <name type="scientific">Nothobranchius korthausae</name>
    <dbReference type="NCBI Taxonomy" id="1143690"/>
    <lineage>
        <taxon>Eukaryota</taxon>
        <taxon>Metazoa</taxon>
        <taxon>Chordata</taxon>
        <taxon>Craniata</taxon>
        <taxon>Vertebrata</taxon>
        <taxon>Euteleostomi</taxon>
        <taxon>Actinopterygii</taxon>
        <taxon>Neopterygii</taxon>
        <taxon>Teleostei</taxon>
        <taxon>Neoteleostei</taxon>
        <taxon>Acanthomorphata</taxon>
        <taxon>Ovalentaria</taxon>
        <taxon>Atherinomorphae</taxon>
        <taxon>Cyprinodontiformes</taxon>
        <taxon>Nothobranchiidae</taxon>
        <taxon>Nothobranchius</taxon>
    </lineage>
</organism>
<evidence type="ECO:0000256" key="8">
    <source>
        <dbReference type="ARBA" id="ARBA00023125"/>
    </source>
</evidence>
<keyword evidence="6" id="KW-0862">Zinc</keyword>
<evidence type="ECO:0000256" key="9">
    <source>
        <dbReference type="ARBA" id="ARBA00023163"/>
    </source>
</evidence>
<reference evidence="14" key="2">
    <citation type="submission" date="2016-06" db="EMBL/GenBank/DDBJ databases">
        <title>The genome of a short-lived fish provides insights into sex chromosome evolution and the genetic control of aging.</title>
        <authorList>
            <person name="Reichwald K."/>
            <person name="Felder M."/>
            <person name="Petzold A."/>
            <person name="Koch P."/>
            <person name="Groth M."/>
            <person name="Platzer M."/>
        </authorList>
    </citation>
    <scope>NUCLEOTIDE SEQUENCE</scope>
    <source>
        <tissue evidence="14">Brain</tissue>
    </source>
</reference>
<feature type="domain" description="C2H2-type" evidence="13">
    <location>
        <begin position="211"/>
        <end position="238"/>
    </location>
</feature>
<evidence type="ECO:0000259" key="13">
    <source>
        <dbReference type="PROSITE" id="PS50157"/>
    </source>
</evidence>
<dbReference type="AlphaFoldDB" id="A0A1A8FTK0"/>
<keyword evidence="3" id="KW-0479">Metal-binding</keyword>
<proteinExistence type="inferred from homology"/>
<dbReference type="InterPro" id="IPR013087">
    <property type="entry name" value="Znf_C2H2_type"/>
</dbReference>
<evidence type="ECO:0000256" key="10">
    <source>
        <dbReference type="ARBA" id="ARBA00023242"/>
    </source>
</evidence>
<evidence type="ECO:0000256" key="12">
    <source>
        <dbReference type="SAM" id="MobiDB-lite"/>
    </source>
</evidence>
<dbReference type="FunFam" id="3.30.160.60:FF:001450">
    <property type="entry name" value="zinc finger protein 774"/>
    <property type="match status" value="1"/>
</dbReference>
<keyword evidence="10" id="KW-0539">Nucleus</keyword>
<comment type="similarity">
    <text evidence="2">Belongs to the krueppel C2H2-type zinc-finger protein family.</text>
</comment>
<dbReference type="SUPFAM" id="SSF57667">
    <property type="entry name" value="beta-beta-alpha zinc fingers"/>
    <property type="match status" value="1"/>
</dbReference>
<evidence type="ECO:0000256" key="5">
    <source>
        <dbReference type="ARBA" id="ARBA00022771"/>
    </source>
</evidence>
<dbReference type="SMART" id="SM00355">
    <property type="entry name" value="ZnF_C2H2"/>
    <property type="match status" value="1"/>
</dbReference>